<dbReference type="EMBL" id="WACR01000001">
    <property type="protein sequence ID" value="KAB1066145.1"/>
    <property type="molecule type" value="Genomic_DNA"/>
</dbReference>
<reference evidence="1 2" key="1">
    <citation type="submission" date="2019-09" db="EMBL/GenBank/DDBJ databases">
        <title>Genomes of Cryomorphaceae.</title>
        <authorList>
            <person name="Bowman J.P."/>
        </authorList>
    </citation>
    <scope>NUCLEOTIDE SEQUENCE [LARGE SCALE GENOMIC DNA]</scope>
    <source>
        <strain evidence="1 2">KCTC 52047</strain>
    </source>
</reference>
<protein>
    <submittedName>
        <fullName evidence="1">Uncharacterized protein</fullName>
    </submittedName>
</protein>
<comment type="caution">
    <text evidence="1">The sequence shown here is derived from an EMBL/GenBank/DDBJ whole genome shotgun (WGS) entry which is preliminary data.</text>
</comment>
<keyword evidence="2" id="KW-1185">Reference proteome</keyword>
<evidence type="ECO:0000313" key="1">
    <source>
        <dbReference type="EMBL" id="KAB1066145.1"/>
    </source>
</evidence>
<gene>
    <name evidence="1" type="ORF">F3059_01350</name>
</gene>
<evidence type="ECO:0000313" key="2">
    <source>
        <dbReference type="Proteomes" id="UP000435357"/>
    </source>
</evidence>
<organism evidence="1 2">
    <name type="scientific">Salibacter halophilus</name>
    <dbReference type="NCBI Taxonomy" id="1803916"/>
    <lineage>
        <taxon>Bacteria</taxon>
        <taxon>Pseudomonadati</taxon>
        <taxon>Bacteroidota</taxon>
        <taxon>Flavobacteriia</taxon>
        <taxon>Flavobacteriales</taxon>
        <taxon>Salibacteraceae</taxon>
        <taxon>Salibacter</taxon>
    </lineage>
</organism>
<accession>A0A6N6MEL3</accession>
<dbReference type="Proteomes" id="UP000435357">
    <property type="component" value="Unassembled WGS sequence"/>
</dbReference>
<proteinExistence type="predicted"/>
<name>A0A6N6MEL3_9FLAO</name>
<dbReference type="AlphaFoldDB" id="A0A6N6MEL3"/>
<sequence>MSLIIVAFAFFSYHQNTIIDVLNNEILKQAQHRQNLLLDKYKAQKEADSLRIELLKSKSER</sequence>